<dbReference type="Proteomes" id="UP000435112">
    <property type="component" value="Unassembled WGS sequence"/>
</dbReference>
<dbReference type="AlphaFoldDB" id="A0A6A3NP92"/>
<dbReference type="CDD" id="cd00303">
    <property type="entry name" value="retropepsin_like"/>
    <property type="match status" value="1"/>
</dbReference>
<name>A0A6A3NP92_9STRA</name>
<evidence type="ECO:0000256" key="1">
    <source>
        <dbReference type="SAM" id="MobiDB-lite"/>
    </source>
</evidence>
<dbReference type="PANTHER" id="PTHR15503">
    <property type="entry name" value="LDOC1 RELATED"/>
    <property type="match status" value="1"/>
</dbReference>
<dbReference type="InterPro" id="IPR043502">
    <property type="entry name" value="DNA/RNA_pol_sf"/>
</dbReference>
<sequence length="619" mass="70148">MNRDSSDFVDTIFANLGPSAQTWFRDFKLSLGQDQPATWSLFTTKIRERFRDSDFQQKVMTKLYELRWQGSQQEYTTRFLHLLSQLDEECPEFVKRWLYQQNLRQETSSFVSQNVPETLQDAIELAQRFKDSRPGSSGRKTDAPKPAAKSATAAALKSEGSSHRPHTAKLWCAHCKLSSHSTDVCRRKKAAEAAAAGTTRSAGQNRPARRALHYHGDDAVVRRQEDNAYCYLSHVGVIGDKTVSAFVDSGASFNAIDPRVAKRLGLKVDQCDKPLKLTIGNNQDVLVPRRVTTIEVQLHGFPVYKTEAFVLPVPEGKHILLGIPWLRDVNPEIDWRNHVIRDRGSAIATNFHQCVREGPARVAGGARQKAVKKAPPSELSHNDVMLYYSKHVHTSKFGPTQVISSRELKKLKLTEGEFCFFVDTASEKVQRQLSTDWEVLRGHPAEELVKKYKDTVFRAELPDTPPTRTVDVEAEIELTDESPVARKQFRLSAEVKEAVREWTREMLANNMIRPSKSPFSSPTFCVRKAVGWRIVHDFRAINARIRVPATPIPRKEDIYDAMANGRIFSAMDLLWGFFQVRLREQDIPYTAFSTPDGLFEYLVTPMGLSSSPSAFNRLI</sequence>
<organism evidence="4 5">
    <name type="scientific">Phytophthora rubi</name>
    <dbReference type="NCBI Taxonomy" id="129364"/>
    <lineage>
        <taxon>Eukaryota</taxon>
        <taxon>Sar</taxon>
        <taxon>Stramenopiles</taxon>
        <taxon>Oomycota</taxon>
        <taxon>Peronosporomycetes</taxon>
        <taxon>Peronosporales</taxon>
        <taxon>Peronosporaceae</taxon>
        <taxon>Phytophthora</taxon>
    </lineage>
</organism>
<gene>
    <name evidence="4" type="ORF">PR002_g2429</name>
</gene>
<dbReference type="InterPro" id="IPR032567">
    <property type="entry name" value="RTL1-rel"/>
</dbReference>
<dbReference type="EMBL" id="QXFU01000082">
    <property type="protein sequence ID" value="KAE9045066.1"/>
    <property type="molecule type" value="Genomic_DNA"/>
</dbReference>
<dbReference type="InterPro" id="IPR021109">
    <property type="entry name" value="Peptidase_aspartic_dom_sf"/>
</dbReference>
<dbReference type="InterPro" id="IPR045358">
    <property type="entry name" value="Ty3_capsid"/>
</dbReference>
<dbReference type="SUPFAM" id="SSF56672">
    <property type="entry name" value="DNA/RNA polymerases"/>
    <property type="match status" value="1"/>
</dbReference>
<proteinExistence type="predicted"/>
<evidence type="ECO:0000313" key="4">
    <source>
        <dbReference type="EMBL" id="KAE9045066.1"/>
    </source>
</evidence>
<dbReference type="Gene3D" id="3.10.10.10">
    <property type="entry name" value="HIV Type 1 Reverse Transcriptase, subunit A, domain 1"/>
    <property type="match status" value="1"/>
</dbReference>
<dbReference type="Gene3D" id="2.40.70.10">
    <property type="entry name" value="Acid Proteases"/>
    <property type="match status" value="1"/>
</dbReference>
<dbReference type="OrthoDB" id="163163at2759"/>
<protein>
    <submittedName>
        <fullName evidence="4">Uncharacterized protein</fullName>
    </submittedName>
</protein>
<dbReference type="InterPro" id="IPR000477">
    <property type="entry name" value="RT_dom"/>
</dbReference>
<dbReference type="Pfam" id="PF19259">
    <property type="entry name" value="Ty3_capsid"/>
    <property type="match status" value="1"/>
</dbReference>
<dbReference type="InterPro" id="IPR043128">
    <property type="entry name" value="Rev_trsase/Diguanyl_cyclase"/>
</dbReference>
<dbReference type="PANTHER" id="PTHR15503:SF22">
    <property type="entry name" value="TRANSPOSON TY3-I GAG POLYPROTEIN"/>
    <property type="match status" value="1"/>
</dbReference>
<feature type="region of interest" description="Disordered" evidence="1">
    <location>
        <begin position="128"/>
        <end position="162"/>
    </location>
</feature>
<feature type="domain" description="Ty3 transposon capsid-like protein" evidence="3">
    <location>
        <begin position="14"/>
        <end position="143"/>
    </location>
</feature>
<reference evidence="4 5" key="1">
    <citation type="submission" date="2018-09" db="EMBL/GenBank/DDBJ databases">
        <title>Genomic investigation of the strawberry pathogen Phytophthora fragariae indicates pathogenicity is determined by transcriptional variation in three key races.</title>
        <authorList>
            <person name="Adams T.M."/>
            <person name="Armitage A.D."/>
            <person name="Sobczyk M.K."/>
            <person name="Bates H.J."/>
            <person name="Dunwell J.M."/>
            <person name="Nellist C.F."/>
            <person name="Harrison R.J."/>
        </authorList>
    </citation>
    <scope>NUCLEOTIDE SEQUENCE [LARGE SCALE GENOMIC DNA]</scope>
    <source>
        <strain evidence="4 5">SCRP324</strain>
    </source>
</reference>
<dbReference type="Pfam" id="PF00078">
    <property type="entry name" value="RVT_1"/>
    <property type="match status" value="1"/>
</dbReference>
<feature type="compositionally biased region" description="Basic and acidic residues" evidence="1">
    <location>
        <begin position="128"/>
        <end position="143"/>
    </location>
</feature>
<accession>A0A6A3NP92</accession>
<evidence type="ECO:0000259" key="3">
    <source>
        <dbReference type="Pfam" id="PF19259"/>
    </source>
</evidence>
<evidence type="ECO:0000259" key="2">
    <source>
        <dbReference type="Pfam" id="PF00078"/>
    </source>
</evidence>
<evidence type="ECO:0000313" key="5">
    <source>
        <dbReference type="Proteomes" id="UP000435112"/>
    </source>
</evidence>
<feature type="compositionally biased region" description="Low complexity" evidence="1">
    <location>
        <begin position="144"/>
        <end position="158"/>
    </location>
</feature>
<feature type="domain" description="Reverse transcriptase" evidence="2">
    <location>
        <begin position="531"/>
        <end position="619"/>
    </location>
</feature>
<dbReference type="Gene3D" id="3.30.70.270">
    <property type="match status" value="1"/>
</dbReference>
<dbReference type="CDD" id="cd01647">
    <property type="entry name" value="RT_LTR"/>
    <property type="match status" value="1"/>
</dbReference>
<comment type="caution">
    <text evidence="4">The sequence shown here is derived from an EMBL/GenBank/DDBJ whole genome shotgun (WGS) entry which is preliminary data.</text>
</comment>
<dbReference type="SUPFAM" id="SSF50630">
    <property type="entry name" value="Acid proteases"/>
    <property type="match status" value="1"/>
</dbReference>
<dbReference type="Pfam" id="PF13650">
    <property type="entry name" value="Asp_protease_2"/>
    <property type="match status" value="1"/>
</dbReference>